<reference evidence="2 3" key="1">
    <citation type="submission" date="2018-12" db="EMBL/GenBank/DDBJ databases">
        <title>Genome Sequence of Candidatus Viridilinea halotolerans isolated from saline sulfide-rich spring.</title>
        <authorList>
            <person name="Grouzdev D.S."/>
            <person name="Burganskaya E.I."/>
            <person name="Krutkina M.S."/>
            <person name="Sukhacheva M.V."/>
            <person name="Gorlenko V.M."/>
        </authorList>
    </citation>
    <scope>NUCLEOTIDE SEQUENCE [LARGE SCALE GENOMIC DNA]</scope>
    <source>
        <strain evidence="2">Chok-6</strain>
    </source>
</reference>
<evidence type="ECO:0000313" key="3">
    <source>
        <dbReference type="Proteomes" id="UP000280307"/>
    </source>
</evidence>
<dbReference type="Proteomes" id="UP000280307">
    <property type="component" value="Unassembled WGS sequence"/>
</dbReference>
<proteinExistence type="predicted"/>
<dbReference type="AlphaFoldDB" id="A0A426TVI9"/>
<evidence type="ECO:0000259" key="1">
    <source>
        <dbReference type="Pfam" id="PF21814"/>
    </source>
</evidence>
<sequence>MRLPKYEQAIIPERKITAYLLALHHRDGQSKAVFFMRFGFTLEHWPALAMALKRHAADHEVVATELTAFGTSYVVEGSLPAPDGRTPNIRVVWFVAAGEDIPVLATAYPLKGSRGD</sequence>
<name>A0A426TVI9_9CHLR</name>
<protein>
    <recommendedName>
        <fullName evidence="1">DUF6883 domain-containing protein</fullName>
    </recommendedName>
</protein>
<organism evidence="2 3">
    <name type="scientific">Candidatus Viridilinea halotolerans</name>
    <dbReference type="NCBI Taxonomy" id="2491704"/>
    <lineage>
        <taxon>Bacteria</taxon>
        <taxon>Bacillati</taxon>
        <taxon>Chloroflexota</taxon>
        <taxon>Chloroflexia</taxon>
        <taxon>Chloroflexales</taxon>
        <taxon>Chloroflexineae</taxon>
        <taxon>Oscillochloridaceae</taxon>
        <taxon>Candidatus Viridilinea</taxon>
    </lineage>
</organism>
<comment type="caution">
    <text evidence="2">The sequence shown here is derived from an EMBL/GenBank/DDBJ whole genome shotgun (WGS) entry which is preliminary data.</text>
</comment>
<evidence type="ECO:0000313" key="2">
    <source>
        <dbReference type="EMBL" id="RRR69469.1"/>
    </source>
</evidence>
<accession>A0A426TVI9</accession>
<dbReference type="Pfam" id="PF21814">
    <property type="entry name" value="DUF6883"/>
    <property type="match status" value="1"/>
</dbReference>
<dbReference type="InterPro" id="IPR049250">
    <property type="entry name" value="DUF6883"/>
</dbReference>
<gene>
    <name evidence="2" type="ORF">EI684_15565</name>
</gene>
<feature type="domain" description="DUF6883" evidence="1">
    <location>
        <begin position="2"/>
        <end position="111"/>
    </location>
</feature>
<dbReference type="EMBL" id="RSAS01000630">
    <property type="protein sequence ID" value="RRR69469.1"/>
    <property type="molecule type" value="Genomic_DNA"/>
</dbReference>